<evidence type="ECO:0000259" key="5">
    <source>
        <dbReference type="SMART" id="SM00967"/>
    </source>
</evidence>
<dbReference type="SUPFAM" id="SSF55315">
    <property type="entry name" value="L30e-like"/>
    <property type="match status" value="1"/>
</dbReference>
<dbReference type="CDD" id="cd18095">
    <property type="entry name" value="SpoU-like_rRNA-MTase"/>
    <property type="match status" value="1"/>
</dbReference>
<gene>
    <name evidence="6" type="ORF">EAX62_14845</name>
</gene>
<feature type="compositionally biased region" description="Basic and acidic residues" evidence="4">
    <location>
        <begin position="266"/>
        <end position="283"/>
    </location>
</feature>
<dbReference type="SMART" id="SM00967">
    <property type="entry name" value="SpoU_sub_bind"/>
    <property type="match status" value="1"/>
</dbReference>
<dbReference type="GO" id="GO:0008173">
    <property type="term" value="F:RNA methyltransferase activity"/>
    <property type="evidence" value="ECO:0007669"/>
    <property type="project" value="InterPro"/>
</dbReference>
<dbReference type="EMBL" id="REFW01000005">
    <property type="protein sequence ID" value="RMB57746.1"/>
    <property type="molecule type" value="Genomic_DNA"/>
</dbReference>
<dbReference type="AlphaFoldDB" id="A0A3M0GKA3"/>
<dbReference type="InterPro" id="IPR029064">
    <property type="entry name" value="Ribosomal_eL30-like_sf"/>
</dbReference>
<dbReference type="InterPro" id="IPR053888">
    <property type="entry name" value="MRM3-like_sub_bind"/>
</dbReference>
<dbReference type="PANTHER" id="PTHR43191">
    <property type="entry name" value="RRNA METHYLTRANSFERASE 3"/>
    <property type="match status" value="1"/>
</dbReference>
<evidence type="ECO:0000256" key="2">
    <source>
        <dbReference type="ARBA" id="ARBA00022603"/>
    </source>
</evidence>
<dbReference type="OrthoDB" id="9794400at2"/>
<dbReference type="InterPro" id="IPR013123">
    <property type="entry name" value="SpoU_subst-bd"/>
</dbReference>
<comment type="similarity">
    <text evidence="1">Belongs to the class IV-like SAM-binding methyltransferase superfamily. RNA methyltransferase TrmH family.</text>
</comment>
<dbReference type="Gene3D" id="3.30.1330.30">
    <property type="match status" value="1"/>
</dbReference>
<dbReference type="Pfam" id="PF00588">
    <property type="entry name" value="SpoU_methylase"/>
    <property type="match status" value="1"/>
</dbReference>
<dbReference type="Proteomes" id="UP000275256">
    <property type="component" value="Unassembled WGS sequence"/>
</dbReference>
<dbReference type="RefSeq" id="WP_121902525.1">
    <property type="nucleotide sequence ID" value="NZ_REFW01000005.1"/>
</dbReference>
<dbReference type="InterPro" id="IPR029028">
    <property type="entry name" value="Alpha/beta_knot_MTases"/>
</dbReference>
<protein>
    <submittedName>
        <fullName evidence="6">RNA methyltransferase</fullName>
    </submittedName>
</protein>
<dbReference type="SUPFAM" id="SSF75217">
    <property type="entry name" value="alpha/beta knot"/>
    <property type="match status" value="1"/>
</dbReference>
<dbReference type="InterPro" id="IPR001537">
    <property type="entry name" value="SpoU_MeTrfase"/>
</dbReference>
<dbReference type="GO" id="GO:0005737">
    <property type="term" value="C:cytoplasm"/>
    <property type="evidence" value="ECO:0007669"/>
    <property type="project" value="UniProtKB-ARBA"/>
</dbReference>
<reference evidence="6 7" key="1">
    <citation type="submission" date="2018-10" db="EMBL/GenBank/DDBJ databases">
        <title>Tessaracoccus antarcticuss sp. nov., isolated from sediment.</title>
        <authorList>
            <person name="Zhou L.Y."/>
            <person name="Du Z.J."/>
        </authorList>
    </citation>
    <scope>NUCLEOTIDE SEQUENCE [LARGE SCALE GENOMIC DNA]</scope>
    <source>
        <strain evidence="6 7">JDX10</strain>
    </source>
</reference>
<keyword evidence="3 6" id="KW-0808">Transferase</keyword>
<evidence type="ECO:0000256" key="3">
    <source>
        <dbReference type="ARBA" id="ARBA00022679"/>
    </source>
</evidence>
<feature type="domain" description="RNA 2-O ribose methyltransferase substrate binding" evidence="5">
    <location>
        <begin position="37"/>
        <end position="106"/>
    </location>
</feature>
<name>A0A3M0GKA3_9ACTN</name>
<evidence type="ECO:0000256" key="4">
    <source>
        <dbReference type="SAM" id="MobiDB-lite"/>
    </source>
</evidence>
<organism evidence="6 7">
    <name type="scientific">Tessaracoccus antarcticus</name>
    <dbReference type="NCBI Taxonomy" id="2479848"/>
    <lineage>
        <taxon>Bacteria</taxon>
        <taxon>Bacillati</taxon>
        <taxon>Actinomycetota</taxon>
        <taxon>Actinomycetes</taxon>
        <taxon>Propionibacteriales</taxon>
        <taxon>Propionibacteriaceae</taxon>
        <taxon>Tessaracoccus</taxon>
    </lineage>
</organism>
<dbReference type="InterPro" id="IPR051259">
    <property type="entry name" value="rRNA_Methyltransferase"/>
</dbReference>
<dbReference type="GO" id="GO:0032259">
    <property type="term" value="P:methylation"/>
    <property type="evidence" value="ECO:0007669"/>
    <property type="project" value="UniProtKB-KW"/>
</dbReference>
<dbReference type="GO" id="GO:0006396">
    <property type="term" value="P:RNA processing"/>
    <property type="evidence" value="ECO:0007669"/>
    <property type="project" value="InterPro"/>
</dbReference>
<feature type="region of interest" description="Disordered" evidence="4">
    <location>
        <begin position="264"/>
        <end position="283"/>
    </location>
</feature>
<dbReference type="Gene3D" id="3.40.1280.10">
    <property type="match status" value="1"/>
</dbReference>
<comment type="caution">
    <text evidence="6">The sequence shown here is derived from an EMBL/GenBank/DDBJ whole genome shotgun (WGS) entry which is preliminary data.</text>
</comment>
<dbReference type="GO" id="GO:0003723">
    <property type="term" value="F:RNA binding"/>
    <property type="evidence" value="ECO:0007669"/>
    <property type="project" value="InterPro"/>
</dbReference>
<keyword evidence="2 6" id="KW-0489">Methyltransferase</keyword>
<dbReference type="Pfam" id="PF22435">
    <property type="entry name" value="MRM3-like_sub_bind"/>
    <property type="match status" value="1"/>
</dbReference>
<accession>A0A3M0GKA3</accession>
<dbReference type="InterPro" id="IPR029026">
    <property type="entry name" value="tRNA_m1G_MTases_N"/>
</dbReference>
<evidence type="ECO:0000256" key="1">
    <source>
        <dbReference type="ARBA" id="ARBA00007228"/>
    </source>
</evidence>
<keyword evidence="7" id="KW-1185">Reference proteome</keyword>
<proteinExistence type="inferred from homology"/>
<evidence type="ECO:0000313" key="7">
    <source>
        <dbReference type="Proteomes" id="UP000275256"/>
    </source>
</evidence>
<dbReference type="PANTHER" id="PTHR43191:SF2">
    <property type="entry name" value="RRNA METHYLTRANSFERASE 3, MITOCHONDRIAL"/>
    <property type="match status" value="1"/>
</dbReference>
<sequence>MVNTYEPNAVPDLPVAVLRSVRRLTNRRGRDLAGTFLVEGRQAVREALAFGGIVADVIVGDPDKHADLLEGIDCPVWVATDEQMRQLSDTVTPQGVVAVCRQLGHPLESITDARLVVICAQVRDPGNAGTVIRCADAFGADAVILTQGSVELHNPKTVRSTVGSMFHLPIVTGIPLAEAVEYCRANGLQVLAADSDGVALDLLAADGGLSGPTAWIMGNEAWGLPAEDAELADRVVSVPMWGSAESLNLSSAAAICLYQSASAQRRTTERPSTNREDPDVRSA</sequence>
<evidence type="ECO:0000313" key="6">
    <source>
        <dbReference type="EMBL" id="RMB57746.1"/>
    </source>
</evidence>